<evidence type="ECO:0000256" key="1">
    <source>
        <dbReference type="SAM" id="MobiDB-lite"/>
    </source>
</evidence>
<protein>
    <submittedName>
        <fullName evidence="3">Phasin protein</fullName>
    </submittedName>
</protein>
<dbReference type="Pfam" id="PF09361">
    <property type="entry name" value="Phasin_2"/>
    <property type="match status" value="1"/>
</dbReference>
<organism evidence="3 4">
    <name type="scientific">Bradyrhizobium lablabi</name>
    <dbReference type="NCBI Taxonomy" id="722472"/>
    <lineage>
        <taxon>Bacteria</taxon>
        <taxon>Pseudomonadati</taxon>
        <taxon>Pseudomonadota</taxon>
        <taxon>Alphaproteobacteria</taxon>
        <taxon>Hyphomicrobiales</taxon>
        <taxon>Nitrobacteraceae</taxon>
        <taxon>Bradyrhizobium</taxon>
    </lineage>
</organism>
<evidence type="ECO:0000313" key="4">
    <source>
        <dbReference type="Proteomes" id="UP000189935"/>
    </source>
</evidence>
<dbReference type="InterPro" id="IPR018968">
    <property type="entry name" value="Phasin"/>
</dbReference>
<feature type="domain" description="Phasin" evidence="2">
    <location>
        <begin position="32"/>
        <end position="106"/>
    </location>
</feature>
<feature type="region of interest" description="Disordered" evidence="1">
    <location>
        <begin position="102"/>
        <end position="121"/>
    </location>
</feature>
<reference evidence="3 4" key="1">
    <citation type="submission" date="2016-11" db="EMBL/GenBank/DDBJ databases">
        <authorList>
            <person name="Jaros S."/>
            <person name="Januszkiewicz K."/>
            <person name="Wedrychowicz H."/>
        </authorList>
    </citation>
    <scope>NUCLEOTIDE SEQUENCE [LARGE SCALE GENOMIC DNA]</scope>
    <source>
        <strain evidence="3 4">GAS499</strain>
    </source>
</reference>
<dbReference type="AlphaFoldDB" id="A0A1M6JF65"/>
<dbReference type="OrthoDB" id="8138512at2"/>
<dbReference type="Proteomes" id="UP000189935">
    <property type="component" value="Chromosome I"/>
</dbReference>
<evidence type="ECO:0000259" key="2">
    <source>
        <dbReference type="Pfam" id="PF09361"/>
    </source>
</evidence>
<dbReference type="RefSeq" id="WP_079536794.1">
    <property type="nucleotide sequence ID" value="NZ_LT670844.1"/>
</dbReference>
<name>A0A1M6JF65_9BRAD</name>
<accession>A0A1M6JF65</accession>
<dbReference type="EMBL" id="LT670844">
    <property type="protein sequence ID" value="SHJ45349.1"/>
    <property type="molecule type" value="Genomic_DNA"/>
</dbReference>
<evidence type="ECO:0000313" key="3">
    <source>
        <dbReference type="EMBL" id="SHJ45349.1"/>
    </source>
</evidence>
<sequence>MSDNVTLFPNILQPATALKAYAPIGVKFWENQETALDGLKEFADGWFARRRKSTQAALEAAKQIGEAATPSDVFREYQNWLTRAMELLAEDGNAYQQQLLKAGANLSARPEAPQTDERRTG</sequence>
<gene>
    <name evidence="3" type="ORF">SAMN05444159_0661</name>
</gene>
<proteinExistence type="predicted"/>